<evidence type="ECO:0000313" key="5">
    <source>
        <dbReference type="Proteomes" id="UP000504609"/>
    </source>
</evidence>
<dbReference type="AlphaFoldDB" id="A0A6J1FGC3"/>
<dbReference type="InterPro" id="IPR008942">
    <property type="entry name" value="ENTH_VHS"/>
</dbReference>
<dbReference type="Gene3D" id="1.25.40.90">
    <property type="match status" value="1"/>
</dbReference>
<keyword evidence="2" id="KW-0175">Coiled coil</keyword>
<dbReference type="CDD" id="cd16981">
    <property type="entry name" value="CID_RPRD_like"/>
    <property type="match status" value="1"/>
</dbReference>
<keyword evidence="1" id="KW-0507">mRNA processing</keyword>
<dbReference type="InterPro" id="IPR006569">
    <property type="entry name" value="CID_dom"/>
</dbReference>
<dbReference type="FunFam" id="1.25.40.90:FF:000018">
    <property type="entry name" value="ENTH/VHS family protein isoform 1"/>
    <property type="match status" value="1"/>
</dbReference>
<dbReference type="GO" id="GO:0005634">
    <property type="term" value="C:nucleus"/>
    <property type="evidence" value="ECO:0007669"/>
    <property type="project" value="UniProtKB-ARBA"/>
</dbReference>
<feature type="region of interest" description="Disordered" evidence="3">
    <location>
        <begin position="124"/>
        <end position="148"/>
    </location>
</feature>
<dbReference type="Proteomes" id="UP000504609">
    <property type="component" value="Unplaced"/>
</dbReference>
<evidence type="ECO:0000256" key="3">
    <source>
        <dbReference type="SAM" id="MobiDB-lite"/>
    </source>
</evidence>
<evidence type="ECO:0000313" key="6">
    <source>
        <dbReference type="RefSeq" id="XP_022939586.1"/>
    </source>
</evidence>
<protein>
    <submittedName>
        <fullName evidence="6 7">Regulation of nuclear pre-mRNA domain-containing protein 1B-like</fullName>
    </submittedName>
</protein>
<dbReference type="PANTHER" id="PTHR12460:SF0">
    <property type="entry name" value="CID DOMAIN-CONTAINING PROTEIN-RELATED"/>
    <property type="match status" value="1"/>
</dbReference>
<evidence type="ECO:0000256" key="2">
    <source>
        <dbReference type="SAM" id="Coils"/>
    </source>
</evidence>
<proteinExistence type="predicted"/>
<dbReference type="SMART" id="SM00582">
    <property type="entry name" value="RPR"/>
    <property type="match status" value="1"/>
</dbReference>
<dbReference type="KEGG" id="cmos:111445436"/>
<dbReference type="RefSeq" id="XP_022939596.1">
    <property type="nucleotide sequence ID" value="XM_023083828.1"/>
</dbReference>
<feature type="coiled-coil region" evidence="2">
    <location>
        <begin position="225"/>
        <end position="277"/>
    </location>
</feature>
<organism evidence="5 6">
    <name type="scientific">Cucurbita moschata</name>
    <name type="common">Winter crookneck squash</name>
    <name type="synonym">Cucurbita pepo var. moschata</name>
    <dbReference type="NCBI Taxonomy" id="3662"/>
    <lineage>
        <taxon>Eukaryota</taxon>
        <taxon>Viridiplantae</taxon>
        <taxon>Streptophyta</taxon>
        <taxon>Embryophyta</taxon>
        <taxon>Tracheophyta</taxon>
        <taxon>Spermatophyta</taxon>
        <taxon>Magnoliopsida</taxon>
        <taxon>eudicotyledons</taxon>
        <taxon>Gunneridae</taxon>
        <taxon>Pentapetalae</taxon>
        <taxon>rosids</taxon>
        <taxon>fabids</taxon>
        <taxon>Cucurbitales</taxon>
        <taxon>Cucurbitaceae</taxon>
        <taxon>Cucurbiteae</taxon>
        <taxon>Cucurbita</taxon>
    </lineage>
</organism>
<dbReference type="PROSITE" id="PS51391">
    <property type="entry name" value="CID"/>
    <property type="match status" value="1"/>
</dbReference>
<accession>A0A6J1FGC3</accession>
<gene>
    <name evidence="6 7" type="primary">LOC111445436</name>
</gene>
<feature type="compositionally biased region" description="Low complexity" evidence="3">
    <location>
        <begin position="512"/>
        <end position="523"/>
    </location>
</feature>
<reference evidence="6 7" key="1">
    <citation type="submission" date="2025-04" db="UniProtKB">
        <authorList>
            <consortium name="RefSeq"/>
        </authorList>
    </citation>
    <scope>IDENTIFICATION</scope>
    <source>
        <tissue evidence="6 7">Young leaves</tissue>
    </source>
</reference>
<evidence type="ECO:0000256" key="1">
    <source>
        <dbReference type="ARBA" id="ARBA00022664"/>
    </source>
</evidence>
<feature type="compositionally biased region" description="Low complexity" evidence="3">
    <location>
        <begin position="445"/>
        <end position="455"/>
    </location>
</feature>
<dbReference type="GeneID" id="111445436"/>
<evidence type="ECO:0000259" key="4">
    <source>
        <dbReference type="PROSITE" id="PS51391"/>
    </source>
</evidence>
<sequence length="549" mass="59431">MNNEGFEAQVLSEKLSKLNNSQQSIESLSRWCISHRKKAKQIVETWDKLFNSSQKDQRVSFLYLANDILQNSRRKGSEFVNEFWKVLPVSLKYVYDHGDESGKKAVARLVDIWEERKVFGSRGQSLKDEMLGKNPPPLPNSNGKSSNPIKIVKRDAHSVRIKLAVGGVPEKILTAFQSVLDEHLNEDAALNNCSSATHHLNQIEEDLNASIAQGTQPRSALLDDLQEQENVVQQCIGQLESVEATRASLVSLLVEALQDQESKLELVRNQLQIARSQIELASNVRKRIVSPVPGPLATNIDLLTEMTHVTDVKLPSAQSNTISSQSPLVQAMVSSAGPKSSEEENKRAAAAAVAAKLAASTSSAQMLTSVLSSLVAEEAASMNGGLKSAGFASLSIFSPEKRQKLEKPMPISDSSDGIGASFVTPMQQQQLTNVALAQSANIQPVSQANQSQASFAPPPPPAPPVNQYAQSGGIMGVLPYNFGAYSLPPPPPLPPHIVMGLSRPTSQPPQQQPQQPQQSQPTSAGFYRPPGIGFYGQGQQSTPPPVPRQ</sequence>
<evidence type="ECO:0000313" key="7">
    <source>
        <dbReference type="RefSeq" id="XP_022939596.1"/>
    </source>
</evidence>
<feature type="domain" description="CID" evidence="4">
    <location>
        <begin position="3"/>
        <end position="135"/>
    </location>
</feature>
<dbReference type="RefSeq" id="XP_022939586.1">
    <property type="nucleotide sequence ID" value="XM_023083818.1"/>
</dbReference>
<dbReference type="Pfam" id="PF04818">
    <property type="entry name" value="CID"/>
    <property type="match status" value="1"/>
</dbReference>
<feature type="region of interest" description="Disordered" evidence="3">
    <location>
        <begin position="445"/>
        <end position="467"/>
    </location>
</feature>
<dbReference type="SUPFAM" id="SSF48464">
    <property type="entry name" value="ENTH/VHS domain"/>
    <property type="match status" value="1"/>
</dbReference>
<keyword evidence="5" id="KW-1185">Reference proteome</keyword>
<name>A0A6J1FGC3_CUCMO</name>
<dbReference type="PANTHER" id="PTHR12460">
    <property type="entry name" value="CYCLIN-DEPENDENT KINASE INHIBITOR-RELATED PROTEIN"/>
    <property type="match status" value="1"/>
</dbReference>
<dbReference type="GO" id="GO:0000993">
    <property type="term" value="F:RNA polymerase II complex binding"/>
    <property type="evidence" value="ECO:0007669"/>
    <property type="project" value="TreeGrafter"/>
</dbReference>
<dbReference type="GO" id="GO:0031124">
    <property type="term" value="P:mRNA 3'-end processing"/>
    <property type="evidence" value="ECO:0007669"/>
    <property type="project" value="TreeGrafter"/>
</dbReference>
<feature type="region of interest" description="Disordered" evidence="3">
    <location>
        <begin position="491"/>
        <end position="549"/>
    </location>
</feature>